<name>A0A424YSR2_9EURY</name>
<dbReference type="AlphaFoldDB" id="A0A424YSR2"/>
<protein>
    <submittedName>
        <fullName evidence="2">Uncharacterized protein</fullName>
    </submittedName>
</protein>
<gene>
    <name evidence="2" type="ORF">D5R95_07700</name>
</gene>
<proteinExistence type="predicted"/>
<dbReference type="Proteomes" id="UP000284763">
    <property type="component" value="Unassembled WGS sequence"/>
</dbReference>
<dbReference type="EMBL" id="QZAB01000483">
    <property type="protein sequence ID" value="RQD82065.1"/>
    <property type="molecule type" value="Genomic_DNA"/>
</dbReference>
<sequence length="197" mass="22010">MDEDQAQEPITWTAKVPIIDSVILKQIVFAVFLASLFVLIILLVIDYRNYLDYLLVFAGLFSFLLILLGVSAGVLHLITRGGFMTEFKVDKVGVYSEQGKTSQKLGQLAIIGGILGIPAGNRSAGMTTAGAGLISRSRESEFMGWTEMRNAVIYRDKRMIQVNRKSRFTPMLLKCTPDNFDTVSHYIRTKVDNIILK</sequence>
<evidence type="ECO:0000313" key="3">
    <source>
        <dbReference type="Proteomes" id="UP000284763"/>
    </source>
</evidence>
<keyword evidence="1" id="KW-0812">Transmembrane</keyword>
<feature type="transmembrane region" description="Helical" evidence="1">
    <location>
        <begin position="53"/>
        <end position="78"/>
    </location>
</feature>
<keyword evidence="1" id="KW-1133">Transmembrane helix</keyword>
<comment type="caution">
    <text evidence="2">The sequence shown here is derived from an EMBL/GenBank/DDBJ whole genome shotgun (WGS) entry which is preliminary data.</text>
</comment>
<reference evidence="2 3" key="1">
    <citation type="submission" date="2018-08" db="EMBL/GenBank/DDBJ databases">
        <title>The metabolism and importance of syntrophic acetate oxidation coupled to methane or sulfide production in haloalkaline environments.</title>
        <authorList>
            <person name="Timmers P.H.A."/>
            <person name="Vavourakis C.D."/>
            <person name="Sorokin D.Y."/>
            <person name="Sinninghe Damste J.S."/>
            <person name="Muyzer G."/>
            <person name="Stams A.J.M."/>
            <person name="Plugge C.M."/>
        </authorList>
    </citation>
    <scope>NUCLEOTIDE SEQUENCE [LARGE SCALE GENOMIC DNA]</scope>
    <source>
        <strain evidence="2">MSAO_Arc3</strain>
    </source>
</reference>
<keyword evidence="1" id="KW-0472">Membrane</keyword>
<organism evidence="2 3">
    <name type="scientific">Methanosalsum natronophilum</name>
    <dbReference type="NCBI Taxonomy" id="768733"/>
    <lineage>
        <taxon>Archaea</taxon>
        <taxon>Methanobacteriati</taxon>
        <taxon>Methanobacteriota</taxon>
        <taxon>Stenosarchaea group</taxon>
        <taxon>Methanomicrobia</taxon>
        <taxon>Methanosarcinales</taxon>
        <taxon>Methanosarcinaceae</taxon>
        <taxon>Methanosalsum</taxon>
    </lineage>
</organism>
<accession>A0A424YSR2</accession>
<feature type="transmembrane region" description="Helical" evidence="1">
    <location>
        <begin position="27"/>
        <end position="47"/>
    </location>
</feature>
<evidence type="ECO:0000256" key="1">
    <source>
        <dbReference type="SAM" id="Phobius"/>
    </source>
</evidence>
<evidence type="ECO:0000313" key="2">
    <source>
        <dbReference type="EMBL" id="RQD82065.1"/>
    </source>
</evidence>